<dbReference type="GO" id="GO:0042797">
    <property type="term" value="P:tRNA transcription by RNA polymerase III"/>
    <property type="evidence" value="ECO:0007669"/>
    <property type="project" value="TreeGrafter"/>
</dbReference>
<dbReference type="InterPro" id="IPR020708">
    <property type="entry name" value="DNA-dir_RNA_polK_14-18kDa_CS"/>
</dbReference>
<dbReference type="InterPro" id="IPR036161">
    <property type="entry name" value="RPB6/omega-like_sf"/>
</dbReference>
<evidence type="ECO:0000256" key="3">
    <source>
        <dbReference type="SAM" id="MobiDB-lite"/>
    </source>
</evidence>
<sequence>MDKENITLDIDEKNREDETEEEVVIDEDEEKNTEVDDEDEDEDIVSLQDEQEVDDDDDDQAQNVDDVQLSEEDAAAQAFEEEMIGETDMYEDDSDMEEDYLQKLDNSTQIDIVSTHHPELLQHKNEEIETLSKVIRNEYNEIMDPFHKTVPFLTKYEKARVLGERAKQLNAGAKPFVNVEETLIDGYLIAEKELEERKMPFIIKRPITNGGCEYWKLEDLEMLY</sequence>
<dbReference type="GO" id="GO:0006360">
    <property type="term" value="P:transcription by RNA polymerase I"/>
    <property type="evidence" value="ECO:0007669"/>
    <property type="project" value="TreeGrafter"/>
</dbReference>
<dbReference type="GO" id="GO:0003899">
    <property type="term" value="F:DNA-directed RNA polymerase activity"/>
    <property type="evidence" value="ECO:0007669"/>
    <property type="project" value="InterPro"/>
</dbReference>
<evidence type="ECO:0000256" key="2">
    <source>
        <dbReference type="ARBA" id="ARBA00023163"/>
    </source>
</evidence>
<dbReference type="PANTHER" id="PTHR47227">
    <property type="entry name" value="DNA-DIRECTED RNA POLYMERASE SUBUNIT K"/>
    <property type="match status" value="1"/>
</dbReference>
<accession>A0A6C0IN04</accession>
<feature type="region of interest" description="Disordered" evidence="3">
    <location>
        <begin position="1"/>
        <end position="67"/>
    </location>
</feature>
<dbReference type="PANTHER" id="PTHR47227:SF5">
    <property type="entry name" value="DNA-DIRECTED RNA POLYMERASES I, II, AND III SUBUNIT RPABC2"/>
    <property type="match status" value="1"/>
</dbReference>
<dbReference type="Gene3D" id="3.90.940.10">
    <property type="match status" value="1"/>
</dbReference>
<dbReference type="GO" id="GO:0005736">
    <property type="term" value="C:RNA polymerase I complex"/>
    <property type="evidence" value="ECO:0007669"/>
    <property type="project" value="TreeGrafter"/>
</dbReference>
<evidence type="ECO:0000256" key="1">
    <source>
        <dbReference type="ARBA" id="ARBA00022478"/>
    </source>
</evidence>
<dbReference type="SUPFAM" id="SSF63562">
    <property type="entry name" value="RPB6/omega subunit-like"/>
    <property type="match status" value="1"/>
</dbReference>
<dbReference type="Pfam" id="PF01192">
    <property type="entry name" value="RNA_pol_Rpb6"/>
    <property type="match status" value="1"/>
</dbReference>
<reference evidence="4" key="1">
    <citation type="journal article" date="2020" name="Nature">
        <title>Giant virus diversity and host interactions through global metagenomics.</title>
        <authorList>
            <person name="Schulz F."/>
            <person name="Roux S."/>
            <person name="Paez-Espino D."/>
            <person name="Jungbluth S."/>
            <person name="Walsh D.A."/>
            <person name="Denef V.J."/>
            <person name="McMahon K.D."/>
            <person name="Konstantinidis K.T."/>
            <person name="Eloe-Fadrosh E.A."/>
            <person name="Kyrpides N.C."/>
            <person name="Woyke T."/>
        </authorList>
    </citation>
    <scope>NUCLEOTIDE SEQUENCE</scope>
    <source>
        <strain evidence="4">GVMAG-M-3300024258-28</strain>
    </source>
</reference>
<protein>
    <recommendedName>
        <fullName evidence="5">DNA-directed RNA polymerase</fullName>
    </recommendedName>
</protein>
<dbReference type="PROSITE" id="PS01111">
    <property type="entry name" value="RNA_POL_K_14KD"/>
    <property type="match status" value="1"/>
</dbReference>
<dbReference type="GO" id="GO:0005666">
    <property type="term" value="C:RNA polymerase III complex"/>
    <property type="evidence" value="ECO:0007669"/>
    <property type="project" value="TreeGrafter"/>
</dbReference>
<dbReference type="GO" id="GO:0003677">
    <property type="term" value="F:DNA binding"/>
    <property type="evidence" value="ECO:0007669"/>
    <property type="project" value="InterPro"/>
</dbReference>
<feature type="compositionally biased region" description="Basic and acidic residues" evidence="3">
    <location>
        <begin position="1"/>
        <end position="16"/>
    </location>
</feature>
<feature type="compositionally biased region" description="Acidic residues" evidence="3">
    <location>
        <begin position="17"/>
        <end position="60"/>
    </location>
</feature>
<dbReference type="EMBL" id="MN740227">
    <property type="protein sequence ID" value="QHT94574.1"/>
    <property type="molecule type" value="Genomic_DNA"/>
</dbReference>
<name>A0A6C0IN04_9ZZZZ</name>
<keyword evidence="2" id="KW-0804">Transcription</keyword>
<organism evidence="4">
    <name type="scientific">viral metagenome</name>
    <dbReference type="NCBI Taxonomy" id="1070528"/>
    <lineage>
        <taxon>unclassified sequences</taxon>
        <taxon>metagenomes</taxon>
        <taxon>organismal metagenomes</taxon>
    </lineage>
</organism>
<keyword evidence="1" id="KW-0240">DNA-directed RNA polymerase</keyword>
<dbReference type="AlphaFoldDB" id="A0A6C0IN04"/>
<evidence type="ECO:0008006" key="5">
    <source>
        <dbReference type="Google" id="ProtNLM"/>
    </source>
</evidence>
<dbReference type="GO" id="GO:0005665">
    <property type="term" value="C:RNA polymerase II, core complex"/>
    <property type="evidence" value="ECO:0007669"/>
    <property type="project" value="TreeGrafter"/>
</dbReference>
<evidence type="ECO:0000313" key="4">
    <source>
        <dbReference type="EMBL" id="QHT94574.1"/>
    </source>
</evidence>
<proteinExistence type="predicted"/>
<dbReference type="InterPro" id="IPR006110">
    <property type="entry name" value="Pol_omega/Rpo6/RPB6"/>
</dbReference>
<dbReference type="GO" id="GO:0006366">
    <property type="term" value="P:transcription by RNA polymerase II"/>
    <property type="evidence" value="ECO:0007669"/>
    <property type="project" value="TreeGrafter"/>
</dbReference>